<sequence length="238" mass="29652">MSRYRSRFIWTKEKDWEWKFVQDTSNGLKKTTLLSNEGFHTINQEYEPENQDLWYVKTTISFHWSNPLAIADHLHTFRNFLEAKPLQSEKAQWIEKWTELEKEITKDWSTKSLRIWESKHYSFIWWFYLYDLPLWNVSFDFCYRIKHWKLSFEELKKKADEIRNNWTFYYPDLQNLLYKHKTSWYEDALEVQEYLNNNYEMTLDGTEIKLQKKQEKKSNYRLRILWIALFLLFIISRF</sequence>
<proteinExistence type="predicted"/>
<keyword evidence="2" id="KW-0812">Transmembrane</keyword>
<evidence type="ECO:0000313" key="3">
    <source>
        <dbReference type="EMBL" id="DAE92672.1"/>
    </source>
</evidence>
<keyword evidence="2" id="KW-0472">Membrane</keyword>
<dbReference type="EMBL" id="BK059153">
    <property type="protein sequence ID" value="DAE92672.1"/>
    <property type="molecule type" value="Genomic_DNA"/>
</dbReference>
<organism evidence="3">
    <name type="scientific">Caudovirales sp. gcode 4</name>
    <dbReference type="NCBI Taxonomy" id="2838363"/>
    <lineage>
        <taxon>Viruses</taxon>
        <taxon>Duplodnaviria</taxon>
        <taxon>Heunggongvirae</taxon>
        <taxon>Uroviricota</taxon>
        <taxon>Caudoviricetes</taxon>
    </lineage>
</organism>
<keyword evidence="1" id="KW-0175">Coiled coil</keyword>
<feature type="transmembrane region" description="Helical" evidence="2">
    <location>
        <begin position="220"/>
        <end position="236"/>
    </location>
</feature>
<evidence type="ECO:0000256" key="1">
    <source>
        <dbReference type="SAM" id="Coils"/>
    </source>
</evidence>
<feature type="coiled-coil region" evidence="1">
    <location>
        <begin position="196"/>
        <end position="223"/>
    </location>
</feature>
<evidence type="ECO:0000256" key="2">
    <source>
        <dbReference type="SAM" id="Phobius"/>
    </source>
</evidence>
<accession>A0A8S5RT52</accession>
<keyword evidence="2" id="KW-1133">Transmembrane helix</keyword>
<reference evidence="3" key="1">
    <citation type="journal article" date="2021" name="Proc. Natl. Acad. Sci. U.S.A.">
        <title>A Catalog of Tens of Thousands of Viruses from Human Metagenomes Reveals Hidden Associations with Chronic Diseases.</title>
        <authorList>
            <person name="Tisza M.J."/>
            <person name="Buck C.B."/>
        </authorList>
    </citation>
    <scope>NUCLEOTIDE SEQUENCE</scope>
    <source>
        <strain evidence="3">CtKN96</strain>
    </source>
</reference>
<protein>
    <submittedName>
        <fullName evidence="3">Uncharacterized protein</fullName>
    </submittedName>
</protein>
<name>A0A8S5RT52_9CAUD</name>